<reference evidence="3" key="1">
    <citation type="submission" date="2022-06" db="EMBL/GenBank/DDBJ databases">
        <title>Complete genome sequences of two strains of the flax pathogen Septoria linicola.</title>
        <authorList>
            <person name="Lapalu N."/>
            <person name="Simon A."/>
            <person name="Demenou B."/>
            <person name="Paumier D."/>
            <person name="Guillot M.-P."/>
            <person name="Gout L."/>
            <person name="Valade R."/>
        </authorList>
    </citation>
    <scope>NUCLEOTIDE SEQUENCE</scope>
    <source>
        <strain evidence="3">SE15195</strain>
    </source>
</reference>
<feature type="signal peptide" evidence="2">
    <location>
        <begin position="1"/>
        <end position="17"/>
    </location>
</feature>
<feature type="region of interest" description="Disordered" evidence="1">
    <location>
        <begin position="132"/>
        <end position="205"/>
    </location>
</feature>
<feature type="compositionally biased region" description="Low complexity" evidence="1">
    <location>
        <begin position="187"/>
        <end position="205"/>
    </location>
</feature>
<dbReference type="Proteomes" id="UP001056384">
    <property type="component" value="Chromosome 8"/>
</dbReference>
<evidence type="ECO:0000256" key="2">
    <source>
        <dbReference type="SAM" id="SignalP"/>
    </source>
</evidence>
<feature type="region of interest" description="Disordered" evidence="1">
    <location>
        <begin position="311"/>
        <end position="367"/>
    </location>
</feature>
<evidence type="ECO:0000313" key="3">
    <source>
        <dbReference type="EMBL" id="USW56031.1"/>
    </source>
</evidence>
<protein>
    <submittedName>
        <fullName evidence="3">Uncharacterized protein</fullName>
    </submittedName>
</protein>
<feature type="compositionally biased region" description="Low complexity" evidence="1">
    <location>
        <begin position="159"/>
        <end position="179"/>
    </location>
</feature>
<evidence type="ECO:0000313" key="4">
    <source>
        <dbReference type="Proteomes" id="UP001056384"/>
    </source>
</evidence>
<name>A0A9Q9B2G9_9PEZI</name>
<dbReference type="EMBL" id="CP099425">
    <property type="protein sequence ID" value="USW56031.1"/>
    <property type="molecule type" value="Genomic_DNA"/>
</dbReference>
<proteinExistence type="predicted"/>
<dbReference type="AlphaFoldDB" id="A0A9Q9B2G9"/>
<keyword evidence="4" id="KW-1185">Reference proteome</keyword>
<evidence type="ECO:0000256" key="1">
    <source>
        <dbReference type="SAM" id="MobiDB-lite"/>
    </source>
</evidence>
<keyword evidence="2" id="KW-0732">Signal</keyword>
<feature type="chain" id="PRO_5040291867" evidence="2">
    <location>
        <begin position="18"/>
        <end position="752"/>
    </location>
</feature>
<accession>A0A9Q9B2G9</accession>
<sequence length="752" mass="81006">MIHAFLSAVLFSAFIAAQDCPDLSVLIFSDEICSDTGEVVQLRNATIIEGSSFRSYRAGHTNDRFWDSPGCAGFIARGPPGQRGLPTEMNELSGLYRNYNGTGDYGPCINATSPKSGQAPNCFALNACAVPSSARPDTPRICTTTDGTYVPSGGVGASTNPPVTTTPTTTTQPSGQDPTTIPPNTTPSPTDTSAPNADVQSAISDASTTISSASRAAAALAANPTNSALAEAAESAVYDAMAANQDAINVAADYQSAQVSSDLDALAAALLTAGVAAVAAVALLTAAAVNELSNAFNDVQNAAQAALANAANGRLNPRPNMRRPTQSRQPPARCTITVEQADASSPESAPDEPVFSSSNAATKRDELNIENHDSLVDQILDMVDAGHFPHQGLPDELEELVESLSFDRLRPMHEKRQQRANGNFSILATDRTAAYCSASFQVPNYNSYMASGAGNNYSPLYSYYSDNRCGNYDWSLQRAGSRAQLLNAPFGYAYPIDAFATEHVFEIQSVARFIEYARNNVPIFQQMGYAGVNRNPFCNGFFNPYLNTQTPFQSSTGYDRSVASAQQVYNTLEGGVGSNVNEFVYLNANINNQKGKYFGELNSGTTQGGNLQNPLAFVTRTAVSADYLNDNNVVRIYRAVSARIRQSFIDFGRVCADGAASANYRQFGNINWAGVYDSWQNTYLTTIETNMKKYVEVNIAEALRLIKNALRQPERVTGRCAKARLERVRTRVADQQRRGKLRKSIFSLSRLK</sequence>
<gene>
    <name evidence="3" type="ORF">Slin15195_G093500</name>
</gene>
<organism evidence="3 4">
    <name type="scientific">Septoria linicola</name>
    <dbReference type="NCBI Taxonomy" id="215465"/>
    <lineage>
        <taxon>Eukaryota</taxon>
        <taxon>Fungi</taxon>
        <taxon>Dikarya</taxon>
        <taxon>Ascomycota</taxon>
        <taxon>Pezizomycotina</taxon>
        <taxon>Dothideomycetes</taxon>
        <taxon>Dothideomycetidae</taxon>
        <taxon>Mycosphaerellales</taxon>
        <taxon>Mycosphaerellaceae</taxon>
        <taxon>Septoria</taxon>
    </lineage>
</organism>